<proteinExistence type="predicted"/>
<sequence>MPIKSVETQISLPPGRLSGECVREFLELALRGYGWFEPRRYGSASLGKTIEPGRLDLAPLVAHYEERKSLCIAARTDRDFIWFSPSPADAPPHAGDISWITSARSASNASWRAAHAQQVLELMRLVQSPLALSGLETDLHAKQWRLVHKSIPTEDEKEFTFSEREFTVRDYSQGLAGLVWRNFFGPPFLRMFGQRLGTLPVGCRESLGEDVVLVQPYVLPTEAGTEAGVARERELMSLLGSECFYDHERHTLPTRRPVLDALGHPLH</sequence>
<evidence type="ECO:0000313" key="1">
    <source>
        <dbReference type="EMBL" id="REG27780.1"/>
    </source>
</evidence>
<accession>A0ABX9JV95</accession>
<gene>
    <name evidence="1" type="ORF">ATI61_109117</name>
</gene>
<organism evidence="1 2">
    <name type="scientific">Archangium gephyra</name>
    <dbReference type="NCBI Taxonomy" id="48"/>
    <lineage>
        <taxon>Bacteria</taxon>
        <taxon>Pseudomonadati</taxon>
        <taxon>Myxococcota</taxon>
        <taxon>Myxococcia</taxon>
        <taxon>Myxococcales</taxon>
        <taxon>Cystobacterineae</taxon>
        <taxon>Archangiaceae</taxon>
        <taxon>Archangium</taxon>
    </lineage>
</organism>
<protein>
    <submittedName>
        <fullName evidence="1">Uncharacterized protein</fullName>
    </submittedName>
</protein>
<reference evidence="1 2" key="1">
    <citation type="submission" date="2018-08" db="EMBL/GenBank/DDBJ databases">
        <title>Genomic Encyclopedia of Archaeal and Bacterial Type Strains, Phase II (KMG-II): from individual species to whole genera.</title>
        <authorList>
            <person name="Goeker M."/>
        </authorList>
    </citation>
    <scope>NUCLEOTIDE SEQUENCE [LARGE SCALE GENOMIC DNA]</scope>
    <source>
        <strain evidence="1 2">DSM 2261</strain>
    </source>
</reference>
<dbReference type="Proteomes" id="UP000256345">
    <property type="component" value="Unassembled WGS sequence"/>
</dbReference>
<comment type="caution">
    <text evidence="1">The sequence shown here is derived from an EMBL/GenBank/DDBJ whole genome shotgun (WGS) entry which is preliminary data.</text>
</comment>
<dbReference type="EMBL" id="QUMU01000009">
    <property type="protein sequence ID" value="REG27780.1"/>
    <property type="molecule type" value="Genomic_DNA"/>
</dbReference>
<keyword evidence="2" id="KW-1185">Reference proteome</keyword>
<name>A0ABX9JV95_9BACT</name>
<evidence type="ECO:0000313" key="2">
    <source>
        <dbReference type="Proteomes" id="UP000256345"/>
    </source>
</evidence>